<dbReference type="Pfam" id="PF15806">
    <property type="entry name" value="TRAPP14_N"/>
    <property type="match status" value="1"/>
</dbReference>
<dbReference type="OMA" id="IWNSEGG"/>
<feature type="compositionally biased region" description="Basic and acidic residues" evidence="1">
    <location>
        <begin position="565"/>
        <end position="575"/>
    </location>
</feature>
<dbReference type="HOGENOM" id="CLU_424764_0_0_1"/>
<feature type="compositionally biased region" description="Polar residues" evidence="1">
    <location>
        <begin position="576"/>
        <end position="588"/>
    </location>
</feature>
<dbReference type="InParanoid" id="B3RLZ0"/>
<evidence type="ECO:0000259" key="2">
    <source>
        <dbReference type="Pfam" id="PF15806"/>
    </source>
</evidence>
<feature type="domain" description="TRAPP14 N-terminal" evidence="2">
    <location>
        <begin position="112"/>
        <end position="373"/>
    </location>
</feature>
<sequence>MAVFAPAKFITYFITYKATRKKLLMDSIIKEGETVFHLFIPKSISQVVDNDLAKGTRSTVWHGENCVVYLLARFRGYRHGDAHQIWQSKICQLSAICSVTPKELFQQSDYKSNSKQGQENYRQCKSVIFTSSRDVTNYSDSKCKPSKPIVCKDGDVAFPLTVSLASLHVDTCRAQVTVSLWSPELDYLADCQLLSQDWKDPSNFDFARTFIDDSPIPVMQHLTSAKKYQVNKIISINPSPNLLYRFTKAGAKYYLCLQVQNKSENVIVLDHMQVFSGHINNSNQSENIMEALAGIEAHLVPVTENENEEFPVILQPIESHTFLYDVTLTDSKMELELPQLSLMASLVWSAEPMITQFENITTTFRLFEMAIDRALVTTSSVLDSTHVSIGDRFSILYTINNGKDELKDVSVKWEPESLTTGVNNIIAPARVLLGNSHSYDIVCLTSSIYIGIVPSWSSVTVSIDCLAMKAGVHEVGRCIKLQHAGSSNKEKANHVLDLLHQPCQIYVLSPNATASAPVVKTDTPKINRQWSRESSTSNYSLYGFGEYLKNRRKNESLTNIAGEYKNNETESHTSNDETPLSTALTPIETNDEDQISESSSIESKDVINESTEIKISVPESVTDEVNGLTGGVSKSVDENATETSN</sequence>
<evidence type="ECO:0000256" key="1">
    <source>
        <dbReference type="SAM" id="MobiDB-lite"/>
    </source>
</evidence>
<name>B3RLZ0_TRIAD</name>
<gene>
    <name evidence="3" type="ORF">TRIADDRAFT_52173</name>
</gene>
<dbReference type="InterPro" id="IPR031626">
    <property type="entry name" value="TRAPPC14"/>
</dbReference>
<evidence type="ECO:0000313" key="4">
    <source>
        <dbReference type="Proteomes" id="UP000009022"/>
    </source>
</evidence>
<dbReference type="PhylomeDB" id="B3RLZ0"/>
<keyword evidence="4" id="KW-1185">Reference proteome</keyword>
<dbReference type="GO" id="GO:0043014">
    <property type="term" value="F:alpha-tubulin binding"/>
    <property type="evidence" value="ECO:0000318"/>
    <property type="project" value="GO_Central"/>
</dbReference>
<dbReference type="EMBL" id="DS985241">
    <property type="protein sequence ID" value="EDV29607.1"/>
    <property type="molecule type" value="Genomic_DNA"/>
</dbReference>
<dbReference type="GO" id="GO:1990071">
    <property type="term" value="C:TRAPPII protein complex"/>
    <property type="evidence" value="ECO:0000318"/>
    <property type="project" value="GO_Central"/>
</dbReference>
<dbReference type="RefSeq" id="XP_002108809.1">
    <property type="nucleotide sequence ID" value="XM_002108773.1"/>
</dbReference>
<dbReference type="Proteomes" id="UP000009022">
    <property type="component" value="Unassembled WGS sequence"/>
</dbReference>
<dbReference type="CTD" id="6749288"/>
<accession>B3RLZ0</accession>
<dbReference type="GeneID" id="6749288"/>
<proteinExistence type="predicted"/>
<protein>
    <recommendedName>
        <fullName evidence="2">TRAPP14 N-terminal domain-containing protein</fullName>
    </recommendedName>
</protein>
<feature type="region of interest" description="Disordered" evidence="1">
    <location>
        <begin position="564"/>
        <end position="645"/>
    </location>
</feature>
<dbReference type="KEGG" id="tad:TRIADDRAFT_52173"/>
<dbReference type="GO" id="GO:0060271">
    <property type="term" value="P:cilium assembly"/>
    <property type="evidence" value="ECO:0000318"/>
    <property type="project" value="GO_Central"/>
</dbReference>
<reference evidence="3 4" key="1">
    <citation type="journal article" date="2008" name="Nature">
        <title>The Trichoplax genome and the nature of placozoans.</title>
        <authorList>
            <person name="Srivastava M."/>
            <person name="Begovic E."/>
            <person name="Chapman J."/>
            <person name="Putnam N.H."/>
            <person name="Hellsten U."/>
            <person name="Kawashima T."/>
            <person name="Kuo A."/>
            <person name="Mitros T."/>
            <person name="Salamov A."/>
            <person name="Carpenter M.L."/>
            <person name="Signorovitch A.Y."/>
            <person name="Moreno M.A."/>
            <person name="Kamm K."/>
            <person name="Grimwood J."/>
            <person name="Schmutz J."/>
            <person name="Shapiro H."/>
            <person name="Grigoriev I.V."/>
            <person name="Buss L.W."/>
            <person name="Schierwater B."/>
            <person name="Dellaporta S.L."/>
            <person name="Rokhsar D.S."/>
        </authorList>
    </citation>
    <scope>NUCLEOTIDE SEQUENCE [LARGE SCALE GENOMIC DNA]</scope>
    <source>
        <strain evidence="3 4">Grell-BS-1999</strain>
    </source>
</reference>
<organism evidence="3 4">
    <name type="scientific">Trichoplax adhaerens</name>
    <name type="common">Trichoplax reptans</name>
    <dbReference type="NCBI Taxonomy" id="10228"/>
    <lineage>
        <taxon>Eukaryota</taxon>
        <taxon>Metazoa</taxon>
        <taxon>Placozoa</taxon>
        <taxon>Uniplacotomia</taxon>
        <taxon>Trichoplacea</taxon>
        <taxon>Trichoplacidae</taxon>
        <taxon>Trichoplax</taxon>
    </lineage>
</organism>
<evidence type="ECO:0000313" key="3">
    <source>
        <dbReference type="EMBL" id="EDV29607.1"/>
    </source>
</evidence>
<dbReference type="PANTHER" id="PTHR16096">
    <property type="entry name" value="MICROTUBULE-ASSOCIATED PROTEIN 11"/>
    <property type="match status" value="1"/>
</dbReference>
<dbReference type="STRING" id="10228.B3RLZ0"/>
<dbReference type="InterPro" id="IPR055453">
    <property type="entry name" value="TRAPP14_N"/>
</dbReference>
<dbReference type="PANTHER" id="PTHR16096:SF8">
    <property type="entry name" value="TRAFFICKING PROTEIN PARTICLE COMPLEX SUBUNIT 14"/>
    <property type="match status" value="1"/>
</dbReference>
<dbReference type="FunCoup" id="B3RLZ0">
    <property type="interactions" value="798"/>
</dbReference>
<dbReference type="AlphaFoldDB" id="B3RLZ0"/>
<dbReference type="OrthoDB" id="6047286at2759"/>